<dbReference type="Gene3D" id="2.40.420.20">
    <property type="match status" value="1"/>
</dbReference>
<evidence type="ECO:0000259" key="6">
    <source>
        <dbReference type="Pfam" id="PF25989"/>
    </source>
</evidence>
<evidence type="ECO:0000256" key="4">
    <source>
        <dbReference type="SAM" id="MobiDB-lite"/>
    </source>
</evidence>
<evidence type="ECO:0000256" key="3">
    <source>
        <dbReference type="ARBA" id="ARBA00023054"/>
    </source>
</evidence>
<dbReference type="InterPro" id="IPR006143">
    <property type="entry name" value="RND_pump_MFP"/>
</dbReference>
<dbReference type="InterPro" id="IPR058639">
    <property type="entry name" value="BSH_YknX-like"/>
</dbReference>
<dbReference type="Pfam" id="PF25990">
    <property type="entry name" value="Beta-barrel_YknX"/>
    <property type="match status" value="1"/>
</dbReference>
<dbReference type="GO" id="GO:0016020">
    <property type="term" value="C:membrane"/>
    <property type="evidence" value="ECO:0007669"/>
    <property type="project" value="InterPro"/>
</dbReference>
<evidence type="ECO:0000259" key="7">
    <source>
        <dbReference type="Pfam" id="PF25990"/>
    </source>
</evidence>
<dbReference type="Pfam" id="PF25989">
    <property type="entry name" value="YknX_C"/>
    <property type="match status" value="1"/>
</dbReference>
<dbReference type="InterPro" id="IPR050465">
    <property type="entry name" value="UPF0194_transport"/>
</dbReference>
<dbReference type="AlphaFoldDB" id="E3CTF6"/>
<dbReference type="Pfam" id="PF25984">
    <property type="entry name" value="BSH_YknX"/>
    <property type="match status" value="1"/>
</dbReference>
<evidence type="ECO:0000313" key="8">
    <source>
        <dbReference type="EMBL" id="EFQ58396.1"/>
    </source>
</evidence>
<dbReference type="GO" id="GO:0030313">
    <property type="term" value="C:cell envelope"/>
    <property type="evidence" value="ECO:0007669"/>
    <property type="project" value="UniProtKB-SubCell"/>
</dbReference>
<dbReference type="Proteomes" id="UP000004896">
    <property type="component" value="Unassembled WGS sequence"/>
</dbReference>
<dbReference type="EMBL" id="AEKO01000011">
    <property type="protein sequence ID" value="EFQ58396.1"/>
    <property type="molecule type" value="Genomic_DNA"/>
</dbReference>
<protein>
    <submittedName>
        <fullName evidence="8">Efflux transporter, RND family, MFP subunit</fullName>
    </submittedName>
</protein>
<dbReference type="PANTHER" id="PTHR32347">
    <property type="entry name" value="EFFLUX SYSTEM COMPONENT YKNX-RELATED"/>
    <property type="match status" value="1"/>
</dbReference>
<evidence type="ECO:0000256" key="2">
    <source>
        <dbReference type="ARBA" id="ARBA00009477"/>
    </source>
</evidence>
<dbReference type="PANTHER" id="PTHR32347:SF14">
    <property type="entry name" value="EFFLUX SYSTEM COMPONENT YKNX-RELATED"/>
    <property type="match status" value="1"/>
</dbReference>
<comment type="subcellular location">
    <subcellularLocation>
        <location evidence="1">Cell envelope</location>
    </subcellularLocation>
</comment>
<feature type="domain" description="YknX-like barrel-sandwich hybrid" evidence="5">
    <location>
        <begin position="47"/>
        <end position="200"/>
    </location>
</feature>
<comment type="similarity">
    <text evidence="2">Belongs to the membrane fusion protein (MFP) (TC 8.A.1) family.</text>
</comment>
<evidence type="ECO:0000259" key="5">
    <source>
        <dbReference type="Pfam" id="PF25984"/>
    </source>
</evidence>
<dbReference type="GO" id="GO:0022857">
    <property type="term" value="F:transmembrane transporter activity"/>
    <property type="evidence" value="ECO:0007669"/>
    <property type="project" value="InterPro"/>
</dbReference>
<name>E3CTF6_STRVE</name>
<sequence length="380" mass="41118">MILGFNLFGGGGQDDKASESPTASKVTKGQLASSTLLTGMVKAQSEQYVYFDNTIGRNATVTVSVGEEVSVGQQLVQYDSTSAQAAYDTASRAYNKAVRDRNYFQQYGTAPSASAQTSSDSDEDDSTTTVSPQQRQQTEVSNYQTLQDYNDAIANAASELEKAQDVLNQTVIVSDANGTVVEVADSVDPASKESQTLVHVTSEGQFEIQGTLTEYDIPNISVGQKVKITSKVYPDQTWTGKVSYVSNYPKQNASQSGSQYEYKVQLTSPIGKLKQGFNVSLEVTKDDDALLVPVTAVSKKGSDNYVWVYDDKTQKIKQVKVKLGNADAKQQEIASGLKEGQKVITKAEKSFKDGETLKNVTDARGKKSKDTSGEEVKSID</sequence>
<feature type="region of interest" description="Disordered" evidence="4">
    <location>
        <begin position="108"/>
        <end position="139"/>
    </location>
</feature>
<keyword evidence="3" id="KW-0175">Coiled coil</keyword>
<dbReference type="InterPro" id="IPR058636">
    <property type="entry name" value="Beta-barrel_YknX"/>
</dbReference>
<reference evidence="8 9" key="1">
    <citation type="submission" date="2010-10" db="EMBL/GenBank/DDBJ databases">
        <authorList>
            <person name="Durkin A.S."/>
            <person name="Madupu R."/>
            <person name="Torralba M."/>
            <person name="Gillis M."/>
            <person name="Methe B."/>
            <person name="Sutton G."/>
            <person name="Nelson K.E."/>
        </authorList>
    </citation>
    <scope>NUCLEOTIDE SEQUENCE [LARGE SCALE GENOMIC DNA]</scope>
    <source>
        <strain evidence="8 9">F0396</strain>
    </source>
</reference>
<dbReference type="eggNOG" id="COG0845">
    <property type="taxonomic scope" value="Bacteria"/>
</dbReference>
<proteinExistence type="inferred from homology"/>
<gene>
    <name evidence="8" type="ORF">HMPREF9192_0439</name>
</gene>
<feature type="region of interest" description="Disordered" evidence="4">
    <location>
        <begin position="355"/>
        <end position="380"/>
    </location>
</feature>
<dbReference type="InterPro" id="IPR058637">
    <property type="entry name" value="YknX-like_C"/>
</dbReference>
<feature type="domain" description="YknX-like beta-barrel" evidence="7">
    <location>
        <begin position="206"/>
        <end position="283"/>
    </location>
</feature>
<dbReference type="Gene3D" id="2.40.30.170">
    <property type="match status" value="1"/>
</dbReference>
<feature type="compositionally biased region" description="Low complexity" evidence="4">
    <location>
        <begin position="109"/>
        <end position="119"/>
    </location>
</feature>
<feature type="domain" description="YknX-like C-terminal permuted SH3-like" evidence="6">
    <location>
        <begin position="290"/>
        <end position="356"/>
    </location>
</feature>
<evidence type="ECO:0000256" key="1">
    <source>
        <dbReference type="ARBA" id="ARBA00004196"/>
    </source>
</evidence>
<dbReference type="NCBIfam" id="TIGR01730">
    <property type="entry name" value="RND_mfp"/>
    <property type="match status" value="1"/>
</dbReference>
<organism evidence="8 9">
    <name type="scientific">Streptococcus vestibularis F0396</name>
    <dbReference type="NCBI Taxonomy" id="904306"/>
    <lineage>
        <taxon>Bacteria</taxon>
        <taxon>Bacillati</taxon>
        <taxon>Bacillota</taxon>
        <taxon>Bacilli</taxon>
        <taxon>Lactobacillales</taxon>
        <taxon>Streptococcaceae</taxon>
        <taxon>Streptococcus</taxon>
    </lineage>
</organism>
<evidence type="ECO:0000313" key="9">
    <source>
        <dbReference type="Proteomes" id="UP000004896"/>
    </source>
</evidence>
<accession>E3CTF6</accession>
<comment type="caution">
    <text evidence="8">The sequence shown here is derived from an EMBL/GenBank/DDBJ whole genome shotgun (WGS) entry which is preliminary data.</text>
</comment>